<evidence type="ECO:0000313" key="10">
    <source>
        <dbReference type="EMBL" id="KAK7534222.1"/>
    </source>
</evidence>
<dbReference type="GO" id="GO:0016787">
    <property type="term" value="F:hydrolase activity"/>
    <property type="evidence" value="ECO:0007669"/>
    <property type="project" value="UniProtKB-KW"/>
</dbReference>
<dbReference type="InterPro" id="IPR005198">
    <property type="entry name" value="Glyco_hydro_76"/>
</dbReference>
<dbReference type="Pfam" id="PF03663">
    <property type="entry name" value="Glyco_hydro_76"/>
    <property type="match status" value="2"/>
</dbReference>
<dbReference type="EC" id="3.2.1.101" evidence="3 8"/>
<keyword evidence="6" id="KW-0325">Glycoprotein</keyword>
<organism evidence="10 11">
    <name type="scientific">Phyllosticta citribraziliensis</name>
    <dbReference type="NCBI Taxonomy" id="989973"/>
    <lineage>
        <taxon>Eukaryota</taxon>
        <taxon>Fungi</taxon>
        <taxon>Dikarya</taxon>
        <taxon>Ascomycota</taxon>
        <taxon>Pezizomycotina</taxon>
        <taxon>Dothideomycetes</taxon>
        <taxon>Dothideomycetes incertae sedis</taxon>
        <taxon>Botryosphaeriales</taxon>
        <taxon>Phyllostictaceae</taxon>
        <taxon>Phyllosticta</taxon>
    </lineage>
</organism>
<evidence type="ECO:0000256" key="1">
    <source>
        <dbReference type="ARBA" id="ARBA00001452"/>
    </source>
</evidence>
<evidence type="ECO:0000256" key="6">
    <source>
        <dbReference type="ARBA" id="ARBA00023180"/>
    </source>
</evidence>
<comment type="caution">
    <text evidence="10">The sequence shown here is derived from an EMBL/GenBank/DDBJ whole genome shotgun (WGS) entry which is preliminary data.</text>
</comment>
<evidence type="ECO:0000256" key="9">
    <source>
        <dbReference type="SAM" id="SignalP"/>
    </source>
</evidence>
<sequence>MKLNSSPLLLTASVATLSSASSFDPTNRDSVAAAAKQIASGLFSFYDSEYGVGLFGKRALWWESGSAHDALINYWFLTGDATYNSDVENALIAQSDLGFQPLNQTASITNDEQAIWALAGVTAAERGFPSINGTNYIDLSITAFESLLARWDNSTANSCGTPAGGLRMGLFTFDTLYEYKNTLSTALFFQLSARLARYTGNATYTDAAVMTYDWLEKTGLVDADGFVYDGLTDYSSSLSSSTTSAWSSSSTSSYSPSSSGDCSDSSNFDHLQWSHTPAALLEGALIMANITTDSVWQTRSLTLLSGIENVFYPTSPNAVPATSKNNNASVLVEAACEPVATCNSEQTAFKGLAARWLAWAAVSAPAAMNIPARVASKIAGTASAAQQRCEGAELCTGRWFDLSEERDVGDISSFTGLGQQLSAFDAVLAPLVNGSIVLQRSNSKASVNGSAVSTLTGTATSTSTAGARQTGAATQLSVMVGGQLLALVMAVSVMGLAL</sequence>
<dbReference type="InterPro" id="IPR014480">
    <property type="entry name" value="Mannan-1_6-alpha_mannosidase"/>
</dbReference>
<evidence type="ECO:0000313" key="11">
    <source>
        <dbReference type="Proteomes" id="UP001360953"/>
    </source>
</evidence>
<dbReference type="InterPro" id="IPR008928">
    <property type="entry name" value="6-hairpin_glycosidase_sf"/>
</dbReference>
<dbReference type="PANTHER" id="PTHR12145">
    <property type="entry name" value="MANNAN ENDO-1,6-ALPHA-MANNOSIDASE DCW1"/>
    <property type="match status" value="1"/>
</dbReference>
<feature type="signal peptide" evidence="9">
    <location>
        <begin position="1"/>
        <end position="22"/>
    </location>
</feature>
<evidence type="ECO:0000256" key="8">
    <source>
        <dbReference type="PIRNR" id="PIRNR016302"/>
    </source>
</evidence>
<evidence type="ECO:0000256" key="3">
    <source>
        <dbReference type="ARBA" id="ARBA00012350"/>
    </source>
</evidence>
<name>A0ABR1LG81_9PEZI</name>
<feature type="chain" id="PRO_5046026756" description="Mannan endo-1,6-alpha-mannosidase" evidence="9">
    <location>
        <begin position="23"/>
        <end position="498"/>
    </location>
</feature>
<dbReference type="Gene3D" id="1.50.10.20">
    <property type="match status" value="1"/>
</dbReference>
<evidence type="ECO:0000256" key="5">
    <source>
        <dbReference type="ARBA" id="ARBA00022801"/>
    </source>
</evidence>
<protein>
    <recommendedName>
        <fullName evidence="3 8">Mannan endo-1,6-alpha-mannosidase</fullName>
        <ecNumber evidence="3 8">3.2.1.101</ecNumber>
    </recommendedName>
</protein>
<dbReference type="GeneID" id="92033964"/>
<keyword evidence="4 9" id="KW-0732">Signal</keyword>
<dbReference type="EMBL" id="JBBPEH010000009">
    <property type="protein sequence ID" value="KAK7534222.1"/>
    <property type="molecule type" value="Genomic_DNA"/>
</dbReference>
<evidence type="ECO:0000256" key="7">
    <source>
        <dbReference type="ARBA" id="ARBA00023295"/>
    </source>
</evidence>
<dbReference type="RefSeq" id="XP_066653261.1">
    <property type="nucleotide sequence ID" value="XM_066801058.1"/>
</dbReference>
<keyword evidence="7 8" id="KW-0326">Glycosidase</keyword>
<evidence type="ECO:0000256" key="2">
    <source>
        <dbReference type="ARBA" id="ARBA00009699"/>
    </source>
</evidence>
<proteinExistence type="inferred from homology"/>
<comment type="catalytic activity">
    <reaction evidence="1 8">
        <text>Random hydrolysis of (1-&gt;6)-alpha-D-mannosidic linkages in unbranched (1-&gt;6)-mannans.</text>
        <dbReference type="EC" id="3.2.1.101"/>
    </reaction>
</comment>
<keyword evidence="11" id="KW-1185">Reference proteome</keyword>
<gene>
    <name evidence="10" type="ORF">J3D65DRAFT_632803</name>
</gene>
<evidence type="ECO:0000256" key="4">
    <source>
        <dbReference type="ARBA" id="ARBA00022729"/>
    </source>
</evidence>
<dbReference type="PANTHER" id="PTHR12145:SF36">
    <property type="entry name" value="MANNAN ENDO-1,6-ALPHA-MANNOSIDASE DCW1"/>
    <property type="match status" value="1"/>
</dbReference>
<accession>A0ABR1LG81</accession>
<dbReference type="Proteomes" id="UP001360953">
    <property type="component" value="Unassembled WGS sequence"/>
</dbReference>
<reference evidence="10 11" key="1">
    <citation type="submission" date="2024-04" db="EMBL/GenBank/DDBJ databases">
        <title>Phyllosticta paracitricarpa is synonymous to the EU quarantine fungus P. citricarpa based on phylogenomic analyses.</title>
        <authorList>
            <consortium name="Lawrence Berkeley National Laboratory"/>
            <person name="Van ingen-buijs V.A."/>
            <person name="Van westerhoven A.C."/>
            <person name="Haridas S."/>
            <person name="Skiadas P."/>
            <person name="Martin F."/>
            <person name="Groenewald J.Z."/>
            <person name="Crous P.W."/>
            <person name="Seidl M.F."/>
        </authorList>
    </citation>
    <scope>NUCLEOTIDE SEQUENCE [LARGE SCALE GENOMIC DNA]</scope>
    <source>
        <strain evidence="10 11">CPC 17464</strain>
    </source>
</reference>
<dbReference type="PIRSF" id="PIRSF016302">
    <property type="entry name" value="Man_a_manosd"/>
    <property type="match status" value="1"/>
</dbReference>
<keyword evidence="5 8" id="KW-0378">Hydrolase</keyword>
<comment type="similarity">
    <text evidence="2 8">Belongs to the glycosyl hydrolase 76 family.</text>
</comment>
<dbReference type="SUPFAM" id="SSF48208">
    <property type="entry name" value="Six-hairpin glycosidases"/>
    <property type="match status" value="1"/>
</dbReference>